<reference evidence="1 2" key="1">
    <citation type="journal article" date="2015" name="Genome Announc.">
        <title>Draft Genome Sequence and Gene Annotation of the Entomopathogenic Fungus Verticillium hemipterigenum.</title>
        <authorList>
            <person name="Horn F."/>
            <person name="Habel A."/>
            <person name="Scharf D.H."/>
            <person name="Dworschak J."/>
            <person name="Brakhage A.A."/>
            <person name="Guthke R."/>
            <person name="Hertweck C."/>
            <person name="Linde J."/>
        </authorList>
    </citation>
    <scope>NUCLEOTIDE SEQUENCE [LARGE SCALE GENOMIC DNA]</scope>
</reference>
<evidence type="ECO:0000313" key="2">
    <source>
        <dbReference type="Proteomes" id="UP000039046"/>
    </source>
</evidence>
<dbReference type="EMBL" id="CDHN01000005">
    <property type="protein sequence ID" value="CEJ93669.1"/>
    <property type="molecule type" value="Genomic_DNA"/>
</dbReference>
<sequence length="373" mass="42433">MSLDAEASRLLQLPGELRRAIIVLVICCGRSSAPCFNQELIDNSRRNQYLHGNGLRAANRQLQSEVDLAIEQELKSGKVDIPFVLDVLIVKDIGVFPYWRTFPYQPQHLKLLTIHLRIVRPGSVAVPDEWVEAARYTAGVSYSHHSPAIRNIMMAISIYAFSCISAPRDPQANVIDAHLVPSSKYVTDELHIFYDKHEYEASGRIITTTVPDPLKESQFFKAGYVQFGREVFEDYSTDCKDNDVLENDEDLLARGMYACHQLKDRLDEKLCGMSHSSDSIYFMYLRVLARSVGELSVSSWYGLTTILPRPPGLWVDLRYALDNAEIQSGSYYTKRNIARVLKKEVADGWDQMAKNLRTVQIRRSHGWVNEDDA</sequence>
<dbReference type="OrthoDB" id="2823490at2759"/>
<dbReference type="Proteomes" id="UP000039046">
    <property type="component" value="Unassembled WGS sequence"/>
</dbReference>
<gene>
    <name evidence="1" type="ORF">VHEMI09245</name>
</gene>
<accession>A0A0A1TFZ2</accession>
<evidence type="ECO:0000313" key="1">
    <source>
        <dbReference type="EMBL" id="CEJ93669.1"/>
    </source>
</evidence>
<keyword evidence="2" id="KW-1185">Reference proteome</keyword>
<dbReference type="HOGENOM" id="CLU_063114_0_0_1"/>
<name>A0A0A1TFZ2_9HYPO</name>
<protein>
    <submittedName>
        <fullName evidence="1">Uncharacterized protein</fullName>
    </submittedName>
</protein>
<dbReference type="AlphaFoldDB" id="A0A0A1TFZ2"/>
<proteinExistence type="predicted"/>
<organism evidence="1 2">
    <name type="scientific">[Torrubiella] hemipterigena</name>
    <dbReference type="NCBI Taxonomy" id="1531966"/>
    <lineage>
        <taxon>Eukaryota</taxon>
        <taxon>Fungi</taxon>
        <taxon>Dikarya</taxon>
        <taxon>Ascomycota</taxon>
        <taxon>Pezizomycotina</taxon>
        <taxon>Sordariomycetes</taxon>
        <taxon>Hypocreomycetidae</taxon>
        <taxon>Hypocreales</taxon>
        <taxon>Clavicipitaceae</taxon>
        <taxon>Clavicipitaceae incertae sedis</taxon>
        <taxon>'Torrubiella' clade</taxon>
    </lineage>
</organism>